<evidence type="ECO:0000259" key="1">
    <source>
        <dbReference type="Pfam" id="PF00149"/>
    </source>
</evidence>
<evidence type="ECO:0000313" key="4">
    <source>
        <dbReference type="Proteomes" id="UP000274756"/>
    </source>
</evidence>
<sequence length="393" mass="45020">MQIGIYGYLDGADNFCIDLHNGHSFSSHLRIIFCKISAVNDYRRGNRLHLLAVLKYELMKFPLSIFTYNRLVSFIHSNQERRSLNDKFSIKHQSKSYYFTSEETLNSRKILPLIDSRYLIFFSINLAVVISLVTFINSDNITIKEITIKLKDLPNNATGLRFALISDLHIGGYVNLDQILMVVHRVNSKDVDAVFIDGDIVDGQRDDISEPFKTMRHIYRYLRSKMGTYLVTGNHEYYFGNAIEWLDYFKSIKINVLDNRNVNISGICLAGLNDYSSGRSGITDHKFEIERAIENCDQNSPVIILSHNPASAKEIAFNIRNLRVDLILSGHTHAGQFYTIAPIVYWFLPYFHGLYHVSSHTQLLVSAGTLYQGSPMKMLFMSELWIISLDSSS</sequence>
<dbReference type="PANTHER" id="PTHR31302:SF30">
    <property type="entry name" value="CALCINEURIN-LIKE PHOSPHOESTERASE DOMAIN-CONTAINING PROTEIN"/>
    <property type="match status" value="1"/>
</dbReference>
<dbReference type="SUPFAM" id="SSF56300">
    <property type="entry name" value="Metallo-dependent phosphatases"/>
    <property type="match status" value="1"/>
</dbReference>
<evidence type="ECO:0000313" key="2">
    <source>
        <dbReference type="EMBL" id="VDN53977.1"/>
    </source>
</evidence>
<dbReference type="EMBL" id="UYYG01000229">
    <property type="protein sequence ID" value="VDN53977.1"/>
    <property type="molecule type" value="Genomic_DNA"/>
</dbReference>
<evidence type="ECO:0000313" key="5">
    <source>
        <dbReference type="WBParaSite" id="DME_0001050601-mRNA-1"/>
    </source>
</evidence>
<feature type="domain" description="Calcineurin-like phosphoesterase" evidence="1">
    <location>
        <begin position="160"/>
        <end position="334"/>
    </location>
</feature>
<dbReference type="CDD" id="cd07385">
    <property type="entry name" value="MPP_YkuE_C"/>
    <property type="match status" value="1"/>
</dbReference>
<dbReference type="Proteomes" id="UP000038040">
    <property type="component" value="Unplaced"/>
</dbReference>
<reference evidence="2 4" key="2">
    <citation type="submission" date="2018-11" db="EMBL/GenBank/DDBJ databases">
        <authorList>
            <consortium name="Pathogen Informatics"/>
        </authorList>
    </citation>
    <scope>NUCLEOTIDE SEQUENCE [LARGE SCALE GENOMIC DNA]</scope>
</reference>
<dbReference type="WBParaSite" id="DME_0001050601-mRNA-1">
    <property type="protein sequence ID" value="DME_0001050601-mRNA-1"/>
    <property type="gene ID" value="DME_0001050601"/>
</dbReference>
<keyword evidence="4" id="KW-1185">Reference proteome</keyword>
<proteinExistence type="predicted"/>
<dbReference type="AlphaFoldDB" id="A0A0N4UR37"/>
<dbReference type="OrthoDB" id="783096at2759"/>
<dbReference type="GO" id="GO:0016787">
    <property type="term" value="F:hydrolase activity"/>
    <property type="evidence" value="ECO:0007669"/>
    <property type="project" value="InterPro"/>
</dbReference>
<reference evidence="5" key="1">
    <citation type="submission" date="2017-02" db="UniProtKB">
        <authorList>
            <consortium name="WormBaseParasite"/>
        </authorList>
    </citation>
    <scope>IDENTIFICATION</scope>
</reference>
<dbReference type="Proteomes" id="UP000274756">
    <property type="component" value="Unassembled WGS sequence"/>
</dbReference>
<accession>A0A0N4UR37</accession>
<evidence type="ECO:0000313" key="3">
    <source>
        <dbReference type="Proteomes" id="UP000038040"/>
    </source>
</evidence>
<dbReference type="Gene3D" id="3.60.21.10">
    <property type="match status" value="1"/>
</dbReference>
<dbReference type="PANTHER" id="PTHR31302">
    <property type="entry name" value="TRANSMEMBRANE PROTEIN WITH METALLOPHOSPHOESTERASE DOMAIN-RELATED"/>
    <property type="match status" value="1"/>
</dbReference>
<organism evidence="3 5">
    <name type="scientific">Dracunculus medinensis</name>
    <name type="common">Guinea worm</name>
    <dbReference type="NCBI Taxonomy" id="318479"/>
    <lineage>
        <taxon>Eukaryota</taxon>
        <taxon>Metazoa</taxon>
        <taxon>Ecdysozoa</taxon>
        <taxon>Nematoda</taxon>
        <taxon>Chromadorea</taxon>
        <taxon>Rhabditida</taxon>
        <taxon>Spirurina</taxon>
        <taxon>Dracunculoidea</taxon>
        <taxon>Dracunculidae</taxon>
        <taxon>Dracunculus</taxon>
    </lineage>
</organism>
<dbReference type="Pfam" id="PF00149">
    <property type="entry name" value="Metallophos"/>
    <property type="match status" value="1"/>
</dbReference>
<gene>
    <name evidence="2" type="ORF">DME_LOCUS3950</name>
</gene>
<dbReference type="InterPro" id="IPR029052">
    <property type="entry name" value="Metallo-depent_PP-like"/>
</dbReference>
<protein>
    <submittedName>
        <fullName evidence="5">Metallophos domain-containing protein</fullName>
    </submittedName>
</protein>
<dbReference type="InterPro" id="IPR004843">
    <property type="entry name" value="Calcineurin-like_PHP"/>
</dbReference>
<dbReference type="InterPro" id="IPR051158">
    <property type="entry name" value="Metallophosphoesterase_sf"/>
</dbReference>
<name>A0A0N4UR37_DRAME</name>